<evidence type="ECO:0000313" key="2">
    <source>
        <dbReference type="Proteomes" id="UP001342314"/>
    </source>
</evidence>
<dbReference type="Proteomes" id="UP001342314">
    <property type="component" value="Unassembled WGS sequence"/>
</dbReference>
<comment type="caution">
    <text evidence="1">The sequence shown here is derived from an EMBL/GenBank/DDBJ whole genome shotgun (WGS) entry which is preliminary data.</text>
</comment>
<sequence length="226" mass="25382">MTPDNLPSLRAVRFVGNTLDLSDLPPLLAQLDHAQVNETVFTDLMNGRHTALQFMYAAFAAYLEAPEFPIALNNPLPILTMLSLERAMGASQHASRHLGIYNDGHYSLVHELFKLCPGTVRQDRDRYTIPIVFCRLEELLKASRSLLSLVIPHSLRTFAPNDAAAVAAIERFEARCRDEGVELIWSTGQREDEIVCRDFQPYARRLREEREARALGAGGPARGREV</sequence>
<name>A0AAV5GH59_9BASI</name>
<accession>A0AAV5GH59</accession>
<organism evidence="1 2">
    <name type="scientific">Rhodotorula paludigena</name>
    <dbReference type="NCBI Taxonomy" id="86838"/>
    <lineage>
        <taxon>Eukaryota</taxon>
        <taxon>Fungi</taxon>
        <taxon>Dikarya</taxon>
        <taxon>Basidiomycota</taxon>
        <taxon>Pucciniomycotina</taxon>
        <taxon>Microbotryomycetes</taxon>
        <taxon>Sporidiobolales</taxon>
        <taxon>Sporidiobolaceae</taxon>
        <taxon>Rhodotorula</taxon>
    </lineage>
</organism>
<proteinExistence type="predicted"/>
<dbReference type="AlphaFoldDB" id="A0AAV5GH59"/>
<evidence type="ECO:0000313" key="1">
    <source>
        <dbReference type="EMBL" id="GJN89568.1"/>
    </source>
</evidence>
<gene>
    <name evidence="1" type="ORF">Rhopal_002555-T1</name>
</gene>
<dbReference type="EMBL" id="BQKY01000005">
    <property type="protein sequence ID" value="GJN89568.1"/>
    <property type="molecule type" value="Genomic_DNA"/>
</dbReference>
<reference evidence="1 2" key="1">
    <citation type="submission" date="2021-12" db="EMBL/GenBank/DDBJ databases">
        <title>High titer production of polyol ester of fatty acids by Rhodotorula paludigena BS15 towards product separation-free biomass refinery.</title>
        <authorList>
            <person name="Mano J."/>
            <person name="Ono H."/>
            <person name="Tanaka T."/>
            <person name="Naito K."/>
            <person name="Sushida H."/>
            <person name="Ike M."/>
            <person name="Tokuyasu K."/>
            <person name="Kitaoka M."/>
        </authorList>
    </citation>
    <scope>NUCLEOTIDE SEQUENCE [LARGE SCALE GENOMIC DNA]</scope>
    <source>
        <strain evidence="1 2">BS15</strain>
    </source>
</reference>
<keyword evidence="2" id="KW-1185">Reference proteome</keyword>
<protein>
    <submittedName>
        <fullName evidence="1">Uncharacterized protein</fullName>
    </submittedName>
</protein>